<dbReference type="GO" id="GO:0046685">
    <property type="term" value="P:response to arsenic-containing substance"/>
    <property type="evidence" value="ECO:0007669"/>
    <property type="project" value="UniProtKB-KW"/>
</dbReference>
<dbReference type="InterPro" id="IPR023485">
    <property type="entry name" value="Ptyr_pPase"/>
</dbReference>
<dbReference type="EMBL" id="CABPSH010000004">
    <property type="protein sequence ID" value="VVE04471.1"/>
    <property type="molecule type" value="Genomic_DNA"/>
</dbReference>
<evidence type="ECO:0000313" key="3">
    <source>
        <dbReference type="EMBL" id="VVE04471.1"/>
    </source>
</evidence>
<reference evidence="3 4" key="1">
    <citation type="submission" date="2019-08" db="EMBL/GenBank/DDBJ databases">
        <authorList>
            <person name="Peeters C."/>
        </authorList>
    </citation>
    <scope>NUCLEOTIDE SEQUENCE [LARGE SCALE GENOMIC DNA]</scope>
    <source>
        <strain evidence="3 4">LMG 31012</strain>
    </source>
</reference>
<dbReference type="CDD" id="cd16345">
    <property type="entry name" value="LMWP_ArsC"/>
    <property type="match status" value="1"/>
</dbReference>
<keyword evidence="3" id="KW-0378">Hydrolase</keyword>
<proteinExistence type="predicted"/>
<dbReference type="Pfam" id="PF01451">
    <property type="entry name" value="LMWPc"/>
    <property type="match status" value="1"/>
</dbReference>
<evidence type="ECO:0000313" key="4">
    <source>
        <dbReference type="Proteomes" id="UP000400981"/>
    </source>
</evidence>
<dbReference type="SMART" id="SM00226">
    <property type="entry name" value="LMWPc"/>
    <property type="match status" value="1"/>
</dbReference>
<dbReference type="Proteomes" id="UP000400981">
    <property type="component" value="Unassembled WGS sequence"/>
</dbReference>
<gene>
    <name evidence="3" type="primary">arsC_2</name>
    <name evidence="3" type="ORF">PEP31012_02293</name>
</gene>
<dbReference type="Gene3D" id="3.40.50.2300">
    <property type="match status" value="1"/>
</dbReference>
<keyword evidence="1" id="KW-0059">Arsenical resistance</keyword>
<feature type="domain" description="Phosphotyrosine protein phosphatase I" evidence="2">
    <location>
        <begin position="15"/>
        <end position="153"/>
    </location>
</feature>
<evidence type="ECO:0000256" key="1">
    <source>
        <dbReference type="ARBA" id="ARBA00022849"/>
    </source>
</evidence>
<protein>
    <submittedName>
        <fullName evidence="3">Protein ArsC</fullName>
        <ecNumber evidence="3">3.1.3.48</ecNumber>
    </submittedName>
</protein>
<name>A0A5E4UX27_9BURK</name>
<dbReference type="EC" id="3.1.3.48" evidence="3"/>
<sequence>MPNERRIFVTEQRKYNVLFLCTHNSARSILAEAALNALAGDRFVAYSAGSHPGKAPNPHGIELLRSQNISVEGLRSKSWDEFAVDGAPRIDFIFTVCDDAAGEVCPIWPGHPAKAHWGVPDPSQVEGSDEEMRRAFLKTFVQLKKRIELFTSLSLDKLDGMAVQKALQNIGTSLRERGE</sequence>
<dbReference type="PANTHER" id="PTHR43428:SF1">
    <property type="entry name" value="ARSENATE REDUCTASE"/>
    <property type="match status" value="1"/>
</dbReference>
<dbReference type="AlphaFoldDB" id="A0A5E4UX27"/>
<accession>A0A5E4UX27</accession>
<dbReference type="InterPro" id="IPR036196">
    <property type="entry name" value="Ptyr_pPase_sf"/>
</dbReference>
<dbReference type="SUPFAM" id="SSF52788">
    <property type="entry name" value="Phosphotyrosine protein phosphatases I"/>
    <property type="match status" value="1"/>
</dbReference>
<dbReference type="PANTHER" id="PTHR43428">
    <property type="entry name" value="ARSENATE REDUCTASE"/>
    <property type="match status" value="1"/>
</dbReference>
<organism evidence="3 4">
    <name type="scientific">Pandoraea eparura</name>
    <dbReference type="NCBI Taxonomy" id="2508291"/>
    <lineage>
        <taxon>Bacteria</taxon>
        <taxon>Pseudomonadati</taxon>
        <taxon>Pseudomonadota</taxon>
        <taxon>Betaproteobacteria</taxon>
        <taxon>Burkholderiales</taxon>
        <taxon>Burkholderiaceae</taxon>
        <taxon>Pandoraea</taxon>
    </lineage>
</organism>
<dbReference type="GO" id="GO:0004725">
    <property type="term" value="F:protein tyrosine phosphatase activity"/>
    <property type="evidence" value="ECO:0007669"/>
    <property type="project" value="UniProtKB-EC"/>
</dbReference>
<keyword evidence="4" id="KW-1185">Reference proteome</keyword>
<evidence type="ECO:0000259" key="2">
    <source>
        <dbReference type="SMART" id="SM00226"/>
    </source>
</evidence>